<keyword evidence="1" id="KW-0966">Cell projection</keyword>
<protein>
    <submittedName>
        <fullName evidence="1">Flagellar FlbD family protein</fullName>
    </submittedName>
</protein>
<dbReference type="Proteomes" id="UP000308489">
    <property type="component" value="Chromosome 1"/>
</dbReference>
<dbReference type="Pfam" id="PF06289">
    <property type="entry name" value="FlbD"/>
    <property type="match status" value="1"/>
</dbReference>
<dbReference type="AlphaFoldDB" id="A0A4U9R882"/>
<dbReference type="OrthoDB" id="9799862at2"/>
<proteinExistence type="predicted"/>
<keyword evidence="1" id="KW-0969">Cilium</keyword>
<gene>
    <name evidence="1" type="ORF">NCTC503_01125</name>
</gene>
<dbReference type="PANTHER" id="PTHR39185">
    <property type="entry name" value="SWARMING MOTILITY PROTEIN SWRD"/>
    <property type="match status" value="1"/>
</dbReference>
<dbReference type="RefSeq" id="WP_138209816.1">
    <property type="nucleotide sequence ID" value="NZ_CBCRUQ010000004.1"/>
</dbReference>
<name>A0A4U9R882_HATHI</name>
<dbReference type="InterPro" id="IPR009384">
    <property type="entry name" value="SwrD-like"/>
</dbReference>
<evidence type="ECO:0000313" key="1">
    <source>
        <dbReference type="EMBL" id="VTQ87725.1"/>
    </source>
</evidence>
<organism evidence="1 2">
    <name type="scientific">Hathewaya histolytica</name>
    <name type="common">Clostridium histolyticum</name>
    <dbReference type="NCBI Taxonomy" id="1498"/>
    <lineage>
        <taxon>Bacteria</taxon>
        <taxon>Bacillati</taxon>
        <taxon>Bacillota</taxon>
        <taxon>Clostridia</taxon>
        <taxon>Eubacteriales</taxon>
        <taxon>Clostridiaceae</taxon>
        <taxon>Hathewaya</taxon>
    </lineage>
</organism>
<reference evidence="1 2" key="1">
    <citation type="submission" date="2019-05" db="EMBL/GenBank/DDBJ databases">
        <authorList>
            <consortium name="Pathogen Informatics"/>
        </authorList>
    </citation>
    <scope>NUCLEOTIDE SEQUENCE [LARGE SCALE GENOMIC DNA]</scope>
    <source>
        <strain evidence="1 2">NCTC503</strain>
    </source>
</reference>
<keyword evidence="1" id="KW-0282">Flagellum</keyword>
<sequence length="64" mass="7655">MIELHGLNNKKFYLNEDNIEKMEEVPQTVITLINDKRYLVKESINEILKKIKDFKKNIYTGNIE</sequence>
<dbReference type="KEGG" id="hhw:NCTC503_01125"/>
<evidence type="ECO:0000313" key="2">
    <source>
        <dbReference type="Proteomes" id="UP000308489"/>
    </source>
</evidence>
<keyword evidence="2" id="KW-1185">Reference proteome</keyword>
<dbReference type="PANTHER" id="PTHR39185:SF1">
    <property type="entry name" value="SWARMING MOTILITY PROTEIN SWRD"/>
    <property type="match status" value="1"/>
</dbReference>
<dbReference type="EMBL" id="LR590481">
    <property type="protein sequence ID" value="VTQ87725.1"/>
    <property type="molecule type" value="Genomic_DNA"/>
</dbReference>
<accession>A0A4U9R882</accession>